<dbReference type="RefSeq" id="WP_101144122.1">
    <property type="nucleotide sequence ID" value="NZ_PIWM01000014.1"/>
</dbReference>
<protein>
    <submittedName>
        <fullName evidence="1">Uncharacterized protein</fullName>
    </submittedName>
</protein>
<evidence type="ECO:0000313" key="2">
    <source>
        <dbReference type="Proteomes" id="UP000233482"/>
    </source>
</evidence>
<dbReference type="EMBL" id="PIXC01000007">
    <property type="protein sequence ID" value="PKE26512.1"/>
    <property type="molecule type" value="Genomic_DNA"/>
</dbReference>
<name>A0A855GXA2_9STAP</name>
<accession>A0A855GXA2</accession>
<dbReference type="Proteomes" id="UP000233482">
    <property type="component" value="Unassembled WGS sequence"/>
</dbReference>
<gene>
    <name evidence="1" type="ORF">CW686_04340</name>
</gene>
<sequence>MSKVANDNNVTIVSSYRKDDKDVAAVIDKNVKITYTRAKTGSASIEKLVQPLHFKLGDYNAGYILCMKILKGVRGFKTDEQLDIIFHPIGVGMFSEEQLDEWIEAAQKLALKTKCKVIGTSYADGSYRNCGVTIPIAYMINREGKERYYSYQRIIPNLKL</sequence>
<comment type="caution">
    <text evidence="1">The sequence shown here is derived from an EMBL/GenBank/DDBJ whole genome shotgun (WGS) entry which is preliminary data.</text>
</comment>
<evidence type="ECO:0000313" key="1">
    <source>
        <dbReference type="EMBL" id="PKE26512.1"/>
    </source>
</evidence>
<dbReference type="AlphaFoldDB" id="A0A855GXA2"/>
<organism evidence="1 2">
    <name type="scientific">Macrococcoides caseolyticum</name>
    <dbReference type="NCBI Taxonomy" id="69966"/>
    <lineage>
        <taxon>Bacteria</taxon>
        <taxon>Bacillati</taxon>
        <taxon>Bacillota</taxon>
        <taxon>Bacilli</taxon>
        <taxon>Bacillales</taxon>
        <taxon>Staphylococcaceae</taxon>
        <taxon>Macrococcoides</taxon>
    </lineage>
</organism>
<proteinExistence type="predicted"/>
<reference evidence="1 2" key="1">
    <citation type="submission" date="2017-12" db="EMBL/GenBank/DDBJ databases">
        <title>Genomics of Macrococcus caseolyticus.</title>
        <authorList>
            <person name="MacFadyen A.C."/>
            <person name="Paterson G.K."/>
        </authorList>
    </citation>
    <scope>NUCLEOTIDE SEQUENCE [LARGE SCALE GENOMIC DNA]</scope>
    <source>
        <strain evidence="1 2">5788_EF188</strain>
    </source>
</reference>